<evidence type="ECO:0000313" key="2">
    <source>
        <dbReference type="Proteomes" id="UP000615455"/>
    </source>
</evidence>
<organism evidence="1 2">
    <name type="scientific">Paenibacillus marchantiophytorum</name>
    <dbReference type="NCBI Taxonomy" id="1619310"/>
    <lineage>
        <taxon>Bacteria</taxon>
        <taxon>Bacillati</taxon>
        <taxon>Bacillota</taxon>
        <taxon>Bacilli</taxon>
        <taxon>Bacillales</taxon>
        <taxon>Paenibacillaceae</taxon>
        <taxon>Paenibacillus</taxon>
    </lineage>
</organism>
<accession>A0ABQ1EZQ3</accession>
<gene>
    <name evidence="1" type="ORF">GCM10008018_46400</name>
</gene>
<evidence type="ECO:0000313" key="1">
    <source>
        <dbReference type="EMBL" id="GFZ94754.1"/>
    </source>
</evidence>
<reference evidence="2" key="1">
    <citation type="journal article" date="2019" name="Int. J. Syst. Evol. Microbiol.">
        <title>The Global Catalogue of Microorganisms (GCM) 10K type strain sequencing project: providing services to taxonomists for standard genome sequencing and annotation.</title>
        <authorList>
            <consortium name="The Broad Institute Genomics Platform"/>
            <consortium name="The Broad Institute Genome Sequencing Center for Infectious Disease"/>
            <person name="Wu L."/>
            <person name="Ma J."/>
        </authorList>
    </citation>
    <scope>NUCLEOTIDE SEQUENCE [LARGE SCALE GENOMIC DNA]</scope>
    <source>
        <strain evidence="2">CGMCC 1.15043</strain>
    </source>
</reference>
<sequence>MPNSLKAPRFILRSLADFAIGHQEKSSIFTTATDLIDGAINRLGDQSAFMKRLQIFIGVRNDREHFQATNHGRKAVMASWDVLKRKIVPNPPLTIFFIACPYFGVFLNEIL</sequence>
<dbReference type="Proteomes" id="UP000615455">
    <property type="component" value="Unassembled WGS sequence"/>
</dbReference>
<keyword evidence="2" id="KW-1185">Reference proteome</keyword>
<proteinExistence type="predicted"/>
<comment type="caution">
    <text evidence="1">The sequence shown here is derived from an EMBL/GenBank/DDBJ whole genome shotgun (WGS) entry which is preliminary data.</text>
</comment>
<name>A0ABQ1EZQ3_9BACL</name>
<protein>
    <submittedName>
        <fullName evidence="1">Uncharacterized protein</fullName>
    </submittedName>
</protein>
<dbReference type="EMBL" id="BMHE01000028">
    <property type="protein sequence ID" value="GFZ94754.1"/>
    <property type="molecule type" value="Genomic_DNA"/>
</dbReference>